<evidence type="ECO:0000256" key="17">
    <source>
        <dbReference type="HAMAP-Rule" id="MF_00639"/>
    </source>
</evidence>
<evidence type="ECO:0000256" key="13">
    <source>
        <dbReference type="ARBA" id="ARBA00023316"/>
    </source>
</evidence>
<evidence type="ECO:0000259" key="20">
    <source>
        <dbReference type="Pfam" id="PF02875"/>
    </source>
</evidence>
<comment type="similarity">
    <text evidence="4 17">Belongs to the MurCDEF family.</text>
</comment>
<dbReference type="GO" id="GO:0005737">
    <property type="term" value="C:cytoplasm"/>
    <property type="evidence" value="ECO:0007669"/>
    <property type="project" value="UniProtKB-SubCell"/>
</dbReference>
<dbReference type="Pfam" id="PF02875">
    <property type="entry name" value="Mur_ligase_C"/>
    <property type="match status" value="1"/>
</dbReference>
<dbReference type="InterPro" id="IPR013221">
    <property type="entry name" value="Mur_ligase_cen"/>
</dbReference>
<feature type="domain" description="Mur ligase central" evidence="21">
    <location>
        <begin position="117"/>
        <end position="294"/>
    </location>
</feature>
<keyword evidence="19" id="KW-0812">Transmembrane</keyword>
<dbReference type="GO" id="GO:0071555">
    <property type="term" value="P:cell wall organization"/>
    <property type="evidence" value="ECO:0007669"/>
    <property type="project" value="UniProtKB-KW"/>
</dbReference>
<organism evidence="22">
    <name type="scientific">uncultured Sporomusa sp</name>
    <dbReference type="NCBI Taxonomy" id="307249"/>
    <lineage>
        <taxon>Bacteria</taxon>
        <taxon>Bacillati</taxon>
        <taxon>Bacillota</taxon>
        <taxon>Negativicutes</taxon>
        <taxon>Selenomonadales</taxon>
        <taxon>Sporomusaceae</taxon>
        <taxon>Sporomusa</taxon>
        <taxon>environmental samples</taxon>
    </lineage>
</organism>
<comment type="function">
    <text evidence="1 17 18">Cell wall formation. Catalyzes the addition of glutamate to the nucleotide precursor UDP-N-acetylmuramoyl-L-alanine (UMA).</text>
</comment>
<dbReference type="Gene3D" id="3.90.190.20">
    <property type="entry name" value="Mur ligase, C-terminal domain"/>
    <property type="match status" value="1"/>
</dbReference>
<dbReference type="AlphaFoldDB" id="A0A212LSS4"/>
<dbReference type="UniPathway" id="UPA00219"/>
<dbReference type="Pfam" id="PF08245">
    <property type="entry name" value="Mur_ligase_M"/>
    <property type="match status" value="1"/>
</dbReference>
<keyword evidence="17 18" id="KW-0132">Cell division</keyword>
<evidence type="ECO:0000256" key="18">
    <source>
        <dbReference type="RuleBase" id="RU003664"/>
    </source>
</evidence>
<sequence length="459" mass="49374">MVKQTEFANKKVLVLGAGVSGISVACILRNLGAVVTLSDAKPAGQLGKDFSALQSAGIVLALGNQQAELLHGVEYLVLSPGISIYIPLVAAAREQGITVMSEVEVAYRLSEAPIVAITGTNGKTTTTTLVGEMLKTTGREVAVGGNIGAALSEQALAVKPDGILVAEISSFQLEGVVNFRPHIAAVLNITPDHLDRHRTMDIYQRMKEQIYNKQQAADYIILNYDDPVVRDMAKRAAGKAVYFSLTQSLAAGAFVEDGNVRISWNGKKTDICAVSDIKIKGGHNIENALAACAIGYFAGVRPEAMAAVLKTFAGVEHRLEFVAEIDGVAYYNDSKGTNPESSIKALKAFDEQIILIAGGRDKNTDLTEFMQVAKEKTAHVILLGEAQQRFAEAAARQDIKNVHQVFSFDEAVTFAHSLAQPPQVVLLSPACASYDMFDNYEQRGKAFKDLVHRLVSLKP</sequence>
<evidence type="ECO:0000256" key="9">
    <source>
        <dbReference type="ARBA" id="ARBA00022741"/>
    </source>
</evidence>
<reference evidence="22" key="1">
    <citation type="submission" date="2016-08" db="EMBL/GenBank/DDBJ databases">
        <authorList>
            <person name="Seilhamer J.J."/>
        </authorList>
    </citation>
    <scope>NUCLEOTIDE SEQUENCE</scope>
    <source>
        <strain evidence="22">86</strain>
    </source>
</reference>
<dbReference type="SUPFAM" id="SSF53244">
    <property type="entry name" value="MurD-like peptide ligases, peptide-binding domain"/>
    <property type="match status" value="1"/>
</dbReference>
<dbReference type="PANTHER" id="PTHR43692:SF1">
    <property type="entry name" value="UDP-N-ACETYLMURAMOYLALANINE--D-GLUTAMATE LIGASE"/>
    <property type="match status" value="1"/>
</dbReference>
<evidence type="ECO:0000256" key="2">
    <source>
        <dbReference type="ARBA" id="ARBA00004496"/>
    </source>
</evidence>
<keyword evidence="17 18" id="KW-0131">Cell cycle</keyword>
<dbReference type="RefSeq" id="WP_288183890.1">
    <property type="nucleotide sequence ID" value="NZ_LT608335.1"/>
</dbReference>
<feature type="transmembrane region" description="Helical" evidence="19">
    <location>
        <begin position="12"/>
        <end position="32"/>
    </location>
</feature>
<dbReference type="PANTHER" id="PTHR43692">
    <property type="entry name" value="UDP-N-ACETYLMURAMOYLALANINE--D-GLUTAMATE LIGASE"/>
    <property type="match status" value="1"/>
</dbReference>
<evidence type="ECO:0000256" key="12">
    <source>
        <dbReference type="ARBA" id="ARBA00022984"/>
    </source>
</evidence>
<comment type="pathway">
    <text evidence="3 17 18">Cell wall biogenesis; peptidoglycan biosynthesis.</text>
</comment>
<evidence type="ECO:0000256" key="1">
    <source>
        <dbReference type="ARBA" id="ARBA00002734"/>
    </source>
</evidence>
<evidence type="ECO:0000256" key="4">
    <source>
        <dbReference type="ARBA" id="ARBA00010416"/>
    </source>
</evidence>
<dbReference type="Gene3D" id="3.40.50.720">
    <property type="entry name" value="NAD(P)-binding Rossmann-like Domain"/>
    <property type="match status" value="1"/>
</dbReference>
<dbReference type="SUPFAM" id="SSF53623">
    <property type="entry name" value="MurD-like peptide ligases, catalytic domain"/>
    <property type="match status" value="1"/>
</dbReference>
<keyword evidence="7 17" id="KW-0963">Cytoplasm</keyword>
<dbReference type="EMBL" id="FMJE01000003">
    <property type="protein sequence ID" value="SCM80547.1"/>
    <property type="molecule type" value="Genomic_DNA"/>
</dbReference>
<evidence type="ECO:0000256" key="14">
    <source>
        <dbReference type="ARBA" id="ARBA00030398"/>
    </source>
</evidence>
<feature type="domain" description="Mur ligase C-terminal" evidence="20">
    <location>
        <begin position="317"/>
        <end position="431"/>
    </location>
</feature>
<feature type="binding site" evidence="17">
    <location>
        <begin position="119"/>
        <end position="125"/>
    </location>
    <ligand>
        <name>ATP</name>
        <dbReference type="ChEBI" id="CHEBI:30616"/>
    </ligand>
</feature>
<dbReference type="Gene3D" id="3.40.1190.10">
    <property type="entry name" value="Mur-like, catalytic domain"/>
    <property type="match status" value="1"/>
</dbReference>
<name>A0A212LSS4_9FIRM</name>
<comment type="catalytic activity">
    <reaction evidence="16 17 18">
        <text>UDP-N-acetyl-alpha-D-muramoyl-L-alanine + D-glutamate + ATP = UDP-N-acetyl-alpha-D-muramoyl-L-alanyl-D-glutamate + ADP + phosphate + H(+)</text>
        <dbReference type="Rhea" id="RHEA:16429"/>
        <dbReference type="ChEBI" id="CHEBI:15378"/>
        <dbReference type="ChEBI" id="CHEBI:29986"/>
        <dbReference type="ChEBI" id="CHEBI:30616"/>
        <dbReference type="ChEBI" id="CHEBI:43474"/>
        <dbReference type="ChEBI" id="CHEBI:83898"/>
        <dbReference type="ChEBI" id="CHEBI:83900"/>
        <dbReference type="ChEBI" id="CHEBI:456216"/>
        <dbReference type="EC" id="6.3.2.9"/>
    </reaction>
</comment>
<dbReference type="GO" id="GO:0005524">
    <property type="term" value="F:ATP binding"/>
    <property type="evidence" value="ECO:0007669"/>
    <property type="project" value="UniProtKB-UniRule"/>
</dbReference>
<proteinExistence type="inferred from homology"/>
<keyword evidence="19" id="KW-1133">Transmembrane helix</keyword>
<evidence type="ECO:0000256" key="10">
    <source>
        <dbReference type="ARBA" id="ARBA00022840"/>
    </source>
</evidence>
<dbReference type="GO" id="GO:0008764">
    <property type="term" value="F:UDP-N-acetylmuramoylalanine-D-glutamate ligase activity"/>
    <property type="evidence" value="ECO:0007669"/>
    <property type="project" value="UniProtKB-UniRule"/>
</dbReference>
<dbReference type="InterPro" id="IPR036565">
    <property type="entry name" value="Mur-like_cat_sf"/>
</dbReference>
<keyword evidence="12 17" id="KW-0573">Peptidoglycan synthesis</keyword>
<evidence type="ECO:0000256" key="8">
    <source>
        <dbReference type="ARBA" id="ARBA00022598"/>
    </source>
</evidence>
<evidence type="ECO:0000256" key="16">
    <source>
        <dbReference type="ARBA" id="ARBA00047632"/>
    </source>
</evidence>
<dbReference type="GO" id="GO:0009252">
    <property type="term" value="P:peptidoglycan biosynthetic process"/>
    <property type="evidence" value="ECO:0007669"/>
    <property type="project" value="UniProtKB-UniRule"/>
</dbReference>
<dbReference type="GO" id="GO:0051301">
    <property type="term" value="P:cell division"/>
    <property type="evidence" value="ECO:0007669"/>
    <property type="project" value="UniProtKB-KW"/>
</dbReference>
<evidence type="ECO:0000256" key="3">
    <source>
        <dbReference type="ARBA" id="ARBA00004752"/>
    </source>
</evidence>
<keyword evidence="10 17" id="KW-0067">ATP-binding</keyword>
<keyword evidence="9 17" id="KW-0547">Nucleotide-binding</keyword>
<evidence type="ECO:0000313" key="22">
    <source>
        <dbReference type="EMBL" id="SCM80547.1"/>
    </source>
</evidence>
<dbReference type="Pfam" id="PF21799">
    <property type="entry name" value="MurD-like_N"/>
    <property type="match status" value="1"/>
</dbReference>
<dbReference type="InterPro" id="IPR005762">
    <property type="entry name" value="MurD"/>
</dbReference>
<dbReference type="EC" id="6.3.2.9" evidence="5 17"/>
<evidence type="ECO:0000256" key="19">
    <source>
        <dbReference type="SAM" id="Phobius"/>
    </source>
</evidence>
<dbReference type="InterPro" id="IPR036615">
    <property type="entry name" value="Mur_ligase_C_dom_sf"/>
</dbReference>
<evidence type="ECO:0000256" key="5">
    <source>
        <dbReference type="ARBA" id="ARBA00012212"/>
    </source>
</evidence>
<keyword evidence="13 17" id="KW-0961">Cell wall biogenesis/degradation</keyword>
<keyword evidence="11 17" id="KW-0133">Cell shape</keyword>
<dbReference type="HAMAP" id="MF_00639">
    <property type="entry name" value="MurD"/>
    <property type="match status" value="1"/>
</dbReference>
<dbReference type="InterPro" id="IPR004101">
    <property type="entry name" value="Mur_ligase_C"/>
</dbReference>
<protein>
    <recommendedName>
        <fullName evidence="6 17">UDP-N-acetylmuramoylalanine--D-glutamate ligase</fullName>
        <ecNumber evidence="5 17">6.3.2.9</ecNumber>
    </recommendedName>
    <alternativeName>
        <fullName evidence="15 17">D-glutamic acid-adding enzyme</fullName>
    </alternativeName>
    <alternativeName>
        <fullName evidence="14 17">UDP-N-acetylmuramoyl-L-alanyl-D-glutamate synthetase</fullName>
    </alternativeName>
</protein>
<evidence type="ECO:0000259" key="21">
    <source>
        <dbReference type="Pfam" id="PF08245"/>
    </source>
</evidence>
<dbReference type="SUPFAM" id="SSF51984">
    <property type="entry name" value="MurCD N-terminal domain"/>
    <property type="match status" value="1"/>
</dbReference>
<dbReference type="NCBIfam" id="TIGR01087">
    <property type="entry name" value="murD"/>
    <property type="match status" value="1"/>
</dbReference>
<dbReference type="GO" id="GO:0008360">
    <property type="term" value="P:regulation of cell shape"/>
    <property type="evidence" value="ECO:0007669"/>
    <property type="project" value="UniProtKB-KW"/>
</dbReference>
<evidence type="ECO:0000256" key="6">
    <source>
        <dbReference type="ARBA" id="ARBA00015655"/>
    </source>
</evidence>
<gene>
    <name evidence="17 22" type="primary">murD</name>
    <name evidence="22" type="ORF">KL86SPO_30725</name>
</gene>
<evidence type="ECO:0000256" key="11">
    <source>
        <dbReference type="ARBA" id="ARBA00022960"/>
    </source>
</evidence>
<keyword evidence="19" id="KW-0472">Membrane</keyword>
<evidence type="ECO:0000256" key="15">
    <source>
        <dbReference type="ARBA" id="ARBA00032324"/>
    </source>
</evidence>
<keyword evidence="8 17" id="KW-0436">Ligase</keyword>
<accession>A0A212LSS4</accession>
<evidence type="ECO:0000256" key="7">
    <source>
        <dbReference type="ARBA" id="ARBA00022490"/>
    </source>
</evidence>
<comment type="subcellular location">
    <subcellularLocation>
        <location evidence="2 17 18">Cytoplasm</location>
    </subcellularLocation>
</comment>
<dbReference type="PROSITE" id="PS51257">
    <property type="entry name" value="PROKAR_LIPOPROTEIN"/>
    <property type="match status" value="1"/>
</dbReference>